<dbReference type="Gene3D" id="3.20.20.80">
    <property type="entry name" value="Glycosidases"/>
    <property type="match status" value="1"/>
</dbReference>
<keyword evidence="5" id="KW-1185">Reference proteome</keyword>
<accession>A0ABN2Z9B7</accession>
<evidence type="ECO:0000259" key="3">
    <source>
        <dbReference type="Pfam" id="PF08924"/>
    </source>
</evidence>
<gene>
    <name evidence="4" type="ORF">GCM10009844_07020</name>
</gene>
<dbReference type="Gene3D" id="1.10.101.10">
    <property type="entry name" value="PGBD-like superfamily/PGBD"/>
    <property type="match status" value="2"/>
</dbReference>
<dbReference type="InterPro" id="IPR036366">
    <property type="entry name" value="PGBDSf"/>
</dbReference>
<organism evidence="4 5">
    <name type="scientific">Nocardioides koreensis</name>
    <dbReference type="NCBI Taxonomy" id="433651"/>
    <lineage>
        <taxon>Bacteria</taxon>
        <taxon>Bacillati</taxon>
        <taxon>Actinomycetota</taxon>
        <taxon>Actinomycetes</taxon>
        <taxon>Propionibacteriales</taxon>
        <taxon>Nocardioidaceae</taxon>
        <taxon>Nocardioides</taxon>
    </lineage>
</organism>
<evidence type="ECO:0000256" key="1">
    <source>
        <dbReference type="SAM" id="SignalP"/>
    </source>
</evidence>
<dbReference type="InterPro" id="IPR036365">
    <property type="entry name" value="PGBD-like_sf"/>
</dbReference>
<dbReference type="RefSeq" id="WP_344147628.1">
    <property type="nucleotide sequence ID" value="NZ_BAAAQR010000001.1"/>
</dbReference>
<dbReference type="Pfam" id="PF08924">
    <property type="entry name" value="Rv2525c_GlyHyd-like"/>
    <property type="match status" value="1"/>
</dbReference>
<evidence type="ECO:0008006" key="6">
    <source>
        <dbReference type="Google" id="ProtNLM"/>
    </source>
</evidence>
<evidence type="ECO:0000259" key="2">
    <source>
        <dbReference type="Pfam" id="PF01471"/>
    </source>
</evidence>
<sequence length="451" mass="49085">MSRWAASTVRAAVLSLVVGVLATFSLGAPARADNPVTPGDFTGYGFDQCLAPTGKVMNQWLKHSPFFAVGIYISGDSRACRNQPNLTPRWITSQLERGWRLLPITLGPQASCQPRFPRYGDDETIRPKRGKYGRYGAARRQGTAEATKSVGAATDLGIVPGSTLWYDLEGFDSSNTDCRESALAFLSAWTTQIHALGYVSGVYSSAGSGLAALDNARVNRPDAFDQPDQIWIARWDGVANTSTSYLREDGWRPHARIKQYQGGHDETWGNAKINIDRNYLDVGKGSWAAREVHCKGVIISHPNYLPLKPATADRTPDPGLVQSLQCLLKEHGMYAGKVNGVYNKATVAAANSWQTAHDMKASTTWGRRNWMTLLIDGRHPVLKLGSAGPEVRRVQRTLNAASGKAGLAVSGVFNSATQSALRSWQDRVGDDVDGIVGPETWQALSAARRWG</sequence>
<dbReference type="SUPFAM" id="SSF47090">
    <property type="entry name" value="PGBD-like"/>
    <property type="match status" value="2"/>
</dbReference>
<protein>
    <recommendedName>
        <fullName evidence="6">DUF1906 domain-containing protein</fullName>
    </recommendedName>
</protein>
<feature type="domain" description="Rv2525c-like glycoside hydrolase-like" evidence="3">
    <location>
        <begin position="60"/>
        <end position="279"/>
    </location>
</feature>
<dbReference type="InterPro" id="IPR017853">
    <property type="entry name" value="GH"/>
</dbReference>
<evidence type="ECO:0000313" key="4">
    <source>
        <dbReference type="EMBL" id="GAA2138753.1"/>
    </source>
</evidence>
<feature type="domain" description="Peptidoglycan binding-like" evidence="2">
    <location>
        <begin position="388"/>
        <end position="444"/>
    </location>
</feature>
<feature type="chain" id="PRO_5046647318" description="DUF1906 domain-containing protein" evidence="1">
    <location>
        <begin position="33"/>
        <end position="451"/>
    </location>
</feature>
<dbReference type="InterPro" id="IPR002477">
    <property type="entry name" value="Peptidoglycan-bd-like"/>
</dbReference>
<dbReference type="EMBL" id="BAAAQR010000001">
    <property type="protein sequence ID" value="GAA2138753.1"/>
    <property type="molecule type" value="Genomic_DNA"/>
</dbReference>
<dbReference type="Pfam" id="PF01471">
    <property type="entry name" value="PG_binding_1"/>
    <property type="match status" value="1"/>
</dbReference>
<keyword evidence="1" id="KW-0732">Signal</keyword>
<reference evidence="4 5" key="1">
    <citation type="journal article" date="2019" name="Int. J. Syst. Evol. Microbiol.">
        <title>The Global Catalogue of Microorganisms (GCM) 10K type strain sequencing project: providing services to taxonomists for standard genome sequencing and annotation.</title>
        <authorList>
            <consortium name="The Broad Institute Genomics Platform"/>
            <consortium name="The Broad Institute Genome Sequencing Center for Infectious Disease"/>
            <person name="Wu L."/>
            <person name="Ma J."/>
        </authorList>
    </citation>
    <scope>NUCLEOTIDE SEQUENCE [LARGE SCALE GENOMIC DNA]</scope>
    <source>
        <strain evidence="4 5">JCM 16022</strain>
    </source>
</reference>
<dbReference type="SUPFAM" id="SSF51445">
    <property type="entry name" value="(Trans)glycosidases"/>
    <property type="match status" value="1"/>
</dbReference>
<proteinExistence type="predicted"/>
<feature type="signal peptide" evidence="1">
    <location>
        <begin position="1"/>
        <end position="32"/>
    </location>
</feature>
<comment type="caution">
    <text evidence="4">The sequence shown here is derived from an EMBL/GenBank/DDBJ whole genome shotgun (WGS) entry which is preliminary data.</text>
</comment>
<dbReference type="InterPro" id="IPR015020">
    <property type="entry name" value="Rv2525c-like_Glyco_Hydro-like"/>
</dbReference>
<name>A0ABN2Z9B7_9ACTN</name>
<dbReference type="Proteomes" id="UP001501771">
    <property type="component" value="Unassembled WGS sequence"/>
</dbReference>
<dbReference type="CDD" id="cd06418">
    <property type="entry name" value="GH25_BacA-like"/>
    <property type="match status" value="1"/>
</dbReference>
<evidence type="ECO:0000313" key="5">
    <source>
        <dbReference type="Proteomes" id="UP001501771"/>
    </source>
</evidence>